<protein>
    <recommendedName>
        <fullName evidence="10 11">UDP-N-acetylmuramoyl-tripeptide--D-alanyl-D-alanine ligase</fullName>
        <ecNumber evidence="10 11">6.3.2.10</ecNumber>
    </recommendedName>
    <alternativeName>
        <fullName evidence="10">D-alanyl-D-alanine-adding enzyme</fullName>
    </alternativeName>
</protein>
<keyword evidence="6 10" id="KW-0133">Cell shape</keyword>
<keyword evidence="1 10" id="KW-0963">Cytoplasm</keyword>
<organism evidence="15 16">
    <name type="scientific">Microvirga subterranea</name>
    <dbReference type="NCBI Taxonomy" id="186651"/>
    <lineage>
        <taxon>Bacteria</taxon>
        <taxon>Pseudomonadati</taxon>
        <taxon>Pseudomonadota</taxon>
        <taxon>Alphaproteobacteria</taxon>
        <taxon>Hyphomicrobiales</taxon>
        <taxon>Methylobacteriaceae</taxon>
        <taxon>Microvirga</taxon>
    </lineage>
</organism>
<dbReference type="HAMAP" id="MF_02019">
    <property type="entry name" value="MurF"/>
    <property type="match status" value="1"/>
</dbReference>
<dbReference type="Pfam" id="PF01225">
    <property type="entry name" value="Mur_ligase"/>
    <property type="match status" value="1"/>
</dbReference>
<evidence type="ECO:0000256" key="3">
    <source>
        <dbReference type="ARBA" id="ARBA00022618"/>
    </source>
</evidence>
<dbReference type="GO" id="GO:0005737">
    <property type="term" value="C:cytoplasm"/>
    <property type="evidence" value="ECO:0007669"/>
    <property type="project" value="UniProtKB-SubCell"/>
</dbReference>
<evidence type="ECO:0000259" key="12">
    <source>
        <dbReference type="Pfam" id="PF01225"/>
    </source>
</evidence>
<dbReference type="NCBIfam" id="NF010693">
    <property type="entry name" value="PRK14093.1"/>
    <property type="match status" value="1"/>
</dbReference>
<dbReference type="PANTHER" id="PTHR43024:SF1">
    <property type="entry name" value="UDP-N-ACETYLMURAMOYL-TRIPEPTIDE--D-ALANYL-D-ALANINE LIGASE"/>
    <property type="match status" value="1"/>
</dbReference>
<dbReference type="Gene3D" id="3.40.1390.10">
    <property type="entry name" value="MurE/MurF, N-terminal domain"/>
    <property type="match status" value="1"/>
</dbReference>
<dbReference type="InterPro" id="IPR035911">
    <property type="entry name" value="MurE/MurF_N"/>
</dbReference>
<evidence type="ECO:0000256" key="9">
    <source>
        <dbReference type="ARBA" id="ARBA00023316"/>
    </source>
</evidence>
<comment type="similarity">
    <text evidence="10">Belongs to the MurCDEF family. MurF subfamily.</text>
</comment>
<keyword evidence="5 10" id="KW-0067">ATP-binding</keyword>
<keyword evidence="3 10" id="KW-0132">Cell division</keyword>
<dbReference type="InterPro" id="IPR013221">
    <property type="entry name" value="Mur_ligase_cen"/>
</dbReference>
<dbReference type="OrthoDB" id="9801978at2"/>
<keyword evidence="4 10" id="KW-0547">Nucleotide-binding</keyword>
<feature type="domain" description="Mur ligase N-terminal catalytic" evidence="12">
    <location>
        <begin position="28"/>
        <end position="93"/>
    </location>
</feature>
<dbReference type="PANTHER" id="PTHR43024">
    <property type="entry name" value="UDP-N-ACETYLMURAMOYL-TRIPEPTIDE--D-ALANYL-D-ALANINE LIGASE"/>
    <property type="match status" value="1"/>
</dbReference>
<proteinExistence type="inferred from homology"/>
<dbReference type="Proteomes" id="UP000254925">
    <property type="component" value="Unassembled WGS sequence"/>
</dbReference>
<dbReference type="InterPro" id="IPR004101">
    <property type="entry name" value="Mur_ligase_C"/>
</dbReference>
<dbReference type="GO" id="GO:0005524">
    <property type="term" value="F:ATP binding"/>
    <property type="evidence" value="ECO:0007669"/>
    <property type="project" value="UniProtKB-UniRule"/>
</dbReference>
<dbReference type="InterPro" id="IPR000713">
    <property type="entry name" value="Mur_ligase_N"/>
</dbReference>
<dbReference type="GO" id="GO:0009252">
    <property type="term" value="P:peptidoglycan biosynthetic process"/>
    <property type="evidence" value="ECO:0007669"/>
    <property type="project" value="UniProtKB-UniRule"/>
</dbReference>
<dbReference type="InterPro" id="IPR036565">
    <property type="entry name" value="Mur-like_cat_sf"/>
</dbReference>
<evidence type="ECO:0000313" key="15">
    <source>
        <dbReference type="EMBL" id="RDI60679.1"/>
    </source>
</evidence>
<evidence type="ECO:0000256" key="6">
    <source>
        <dbReference type="ARBA" id="ARBA00022960"/>
    </source>
</evidence>
<dbReference type="Gene3D" id="3.40.1190.10">
    <property type="entry name" value="Mur-like, catalytic domain"/>
    <property type="match status" value="1"/>
</dbReference>
<dbReference type="EC" id="6.3.2.10" evidence="10 11"/>
<keyword evidence="7 10" id="KW-0573">Peptidoglycan synthesis</keyword>
<accession>A0A370HQ49</accession>
<evidence type="ECO:0000259" key="14">
    <source>
        <dbReference type="Pfam" id="PF08245"/>
    </source>
</evidence>
<dbReference type="GO" id="GO:0071555">
    <property type="term" value="P:cell wall organization"/>
    <property type="evidence" value="ECO:0007669"/>
    <property type="project" value="UniProtKB-KW"/>
</dbReference>
<dbReference type="GO" id="GO:0008766">
    <property type="term" value="F:UDP-N-acetylmuramoylalanyl-D-glutamyl-2,6-diaminopimelate-D-alanyl-D-alanine ligase activity"/>
    <property type="evidence" value="ECO:0007669"/>
    <property type="project" value="RHEA"/>
</dbReference>
<dbReference type="AlphaFoldDB" id="A0A370HQ49"/>
<dbReference type="NCBIfam" id="TIGR01143">
    <property type="entry name" value="murF"/>
    <property type="match status" value="1"/>
</dbReference>
<dbReference type="GO" id="GO:0051301">
    <property type="term" value="P:cell division"/>
    <property type="evidence" value="ECO:0007669"/>
    <property type="project" value="UniProtKB-KW"/>
</dbReference>
<comment type="pathway">
    <text evidence="10 11">Cell wall biogenesis; peptidoglycan biosynthesis.</text>
</comment>
<name>A0A370HQ49_9HYPH</name>
<dbReference type="UniPathway" id="UPA00219"/>
<dbReference type="SUPFAM" id="SSF63418">
    <property type="entry name" value="MurE/MurF N-terminal domain"/>
    <property type="match status" value="1"/>
</dbReference>
<dbReference type="Gene3D" id="3.90.190.20">
    <property type="entry name" value="Mur ligase, C-terminal domain"/>
    <property type="match status" value="1"/>
</dbReference>
<evidence type="ECO:0000256" key="5">
    <source>
        <dbReference type="ARBA" id="ARBA00022840"/>
    </source>
</evidence>
<comment type="function">
    <text evidence="10 11">Involved in cell wall formation. Catalyzes the final step in the synthesis of UDP-N-acetylmuramoyl-pentapeptide, the precursor of murein.</text>
</comment>
<comment type="caution">
    <text evidence="15">The sequence shown here is derived from an EMBL/GenBank/DDBJ whole genome shotgun (WGS) entry which is preliminary data.</text>
</comment>
<dbReference type="EMBL" id="QQBB01000002">
    <property type="protein sequence ID" value="RDI60679.1"/>
    <property type="molecule type" value="Genomic_DNA"/>
</dbReference>
<comment type="subcellular location">
    <subcellularLocation>
        <location evidence="10 11">Cytoplasm</location>
    </subcellularLocation>
</comment>
<dbReference type="InterPro" id="IPR005863">
    <property type="entry name" value="UDP-N-AcMur_synth"/>
</dbReference>
<dbReference type="GO" id="GO:0008360">
    <property type="term" value="P:regulation of cell shape"/>
    <property type="evidence" value="ECO:0007669"/>
    <property type="project" value="UniProtKB-KW"/>
</dbReference>
<evidence type="ECO:0000256" key="10">
    <source>
        <dbReference type="HAMAP-Rule" id="MF_02019"/>
    </source>
</evidence>
<dbReference type="SUPFAM" id="SSF53244">
    <property type="entry name" value="MurD-like peptide ligases, peptide-binding domain"/>
    <property type="match status" value="1"/>
</dbReference>
<dbReference type="Pfam" id="PF02875">
    <property type="entry name" value="Mur_ligase_C"/>
    <property type="match status" value="1"/>
</dbReference>
<dbReference type="RefSeq" id="WP_114768910.1">
    <property type="nucleotide sequence ID" value="NZ_QQBB01000002.1"/>
</dbReference>
<gene>
    <name evidence="10" type="primary">murF</name>
    <name evidence="15" type="ORF">DES45_10266</name>
</gene>
<evidence type="ECO:0000259" key="13">
    <source>
        <dbReference type="Pfam" id="PF02875"/>
    </source>
</evidence>
<comment type="caution">
    <text evidence="10">Lacks conserved residue(s) required for the propagation of feature annotation.</text>
</comment>
<evidence type="ECO:0000256" key="1">
    <source>
        <dbReference type="ARBA" id="ARBA00022490"/>
    </source>
</evidence>
<evidence type="ECO:0000256" key="7">
    <source>
        <dbReference type="ARBA" id="ARBA00022984"/>
    </source>
</evidence>
<evidence type="ECO:0000256" key="11">
    <source>
        <dbReference type="RuleBase" id="RU004136"/>
    </source>
</evidence>
<reference evidence="15 16" key="1">
    <citation type="submission" date="2018-07" db="EMBL/GenBank/DDBJ databases">
        <title>Genomic Encyclopedia of Type Strains, Phase IV (KMG-IV): sequencing the most valuable type-strain genomes for metagenomic binning, comparative biology and taxonomic classification.</title>
        <authorList>
            <person name="Goeker M."/>
        </authorList>
    </citation>
    <scope>NUCLEOTIDE SEQUENCE [LARGE SCALE GENOMIC DNA]</scope>
    <source>
        <strain evidence="15 16">DSM 14364</strain>
    </source>
</reference>
<evidence type="ECO:0000256" key="4">
    <source>
        <dbReference type="ARBA" id="ARBA00022741"/>
    </source>
</evidence>
<keyword evidence="9 10" id="KW-0961">Cell wall biogenesis/degradation</keyword>
<dbReference type="SUPFAM" id="SSF53623">
    <property type="entry name" value="MurD-like peptide ligases, catalytic domain"/>
    <property type="match status" value="1"/>
</dbReference>
<comment type="catalytic activity">
    <reaction evidence="10 11">
        <text>D-alanyl-D-alanine + UDP-N-acetyl-alpha-D-muramoyl-L-alanyl-gamma-D-glutamyl-meso-2,6-diaminopimelate + ATP = UDP-N-acetyl-alpha-D-muramoyl-L-alanyl-gamma-D-glutamyl-meso-2,6-diaminopimeloyl-D-alanyl-D-alanine + ADP + phosphate + H(+)</text>
        <dbReference type="Rhea" id="RHEA:28374"/>
        <dbReference type="ChEBI" id="CHEBI:15378"/>
        <dbReference type="ChEBI" id="CHEBI:30616"/>
        <dbReference type="ChEBI" id="CHEBI:43474"/>
        <dbReference type="ChEBI" id="CHEBI:57822"/>
        <dbReference type="ChEBI" id="CHEBI:61386"/>
        <dbReference type="ChEBI" id="CHEBI:83905"/>
        <dbReference type="ChEBI" id="CHEBI:456216"/>
        <dbReference type="EC" id="6.3.2.10"/>
    </reaction>
</comment>
<keyword evidence="2 10" id="KW-0436">Ligase</keyword>
<dbReference type="InterPro" id="IPR051046">
    <property type="entry name" value="MurCDEF_CellWall_CoF430Synth"/>
</dbReference>
<keyword evidence="8 10" id="KW-0131">Cell cycle</keyword>
<keyword evidence="16" id="KW-1185">Reference proteome</keyword>
<sequence>MSTPLWTLDEIAAATGARVGSGFAQATGASIDTRTLEPGDLYFAIRGDVHDGHDFVPAALEKGASAAVVSEEKAGAFKDSDRLIVVPDVLEAMRQIGRAARRRSQARIVAVTGSVGKTGTKEAMRLALSRQGETHASVASYNNHWGVPLTLARFPRESRFGIFEIGMNHAGEIQPLTAMVRPHVAVITTVEPVHIEFFPSIWGIADAKGEIFSGIEPGGTAVINRDNAYFERMRAHAQASNAGRILTFGEHEAADIRAERIMVRPDQSVVEARIFGQPLTYRIGTPGRHIALNSLSVLAAAHALGADVTFVALTLSDLRPPVGRGERTMLSLGGGEALLIDESYNANPASVRAALANLGAVELEGKGRRIAVLGDMKELGTEGPKLHEGLAEAVEANGIDLVFAAGQLMKNLVDTLPAGKVAAHTETSAELVDAVCAAVRPGDAVTVKGSLSMKMALVVKALKERYGASEMAHALKG</sequence>
<dbReference type="Pfam" id="PF08245">
    <property type="entry name" value="Mur_ligase_M"/>
    <property type="match status" value="1"/>
</dbReference>
<feature type="domain" description="Mur ligase C-terminal" evidence="13">
    <location>
        <begin position="338"/>
        <end position="450"/>
    </location>
</feature>
<dbReference type="GO" id="GO:0047480">
    <property type="term" value="F:UDP-N-acetylmuramoyl-tripeptide-D-alanyl-D-alanine ligase activity"/>
    <property type="evidence" value="ECO:0007669"/>
    <property type="project" value="UniProtKB-UniRule"/>
</dbReference>
<evidence type="ECO:0000256" key="2">
    <source>
        <dbReference type="ARBA" id="ARBA00022598"/>
    </source>
</evidence>
<evidence type="ECO:0000313" key="16">
    <source>
        <dbReference type="Proteomes" id="UP000254925"/>
    </source>
</evidence>
<dbReference type="InterPro" id="IPR036615">
    <property type="entry name" value="Mur_ligase_C_dom_sf"/>
</dbReference>
<evidence type="ECO:0000256" key="8">
    <source>
        <dbReference type="ARBA" id="ARBA00023306"/>
    </source>
</evidence>
<feature type="domain" description="Mur ligase central" evidence="14">
    <location>
        <begin position="111"/>
        <end position="301"/>
    </location>
</feature>